<keyword evidence="2" id="KW-0676">Redox-active center</keyword>
<dbReference type="NCBIfam" id="NF001808">
    <property type="entry name" value="PRK00522.1"/>
    <property type="match status" value="1"/>
</dbReference>
<dbReference type="Gene3D" id="3.40.30.10">
    <property type="entry name" value="Glutaredoxin"/>
    <property type="match status" value="1"/>
</dbReference>
<accession>A0A2T3N379</accession>
<dbReference type="SUPFAM" id="SSF52833">
    <property type="entry name" value="Thioredoxin-like"/>
    <property type="match status" value="1"/>
</dbReference>
<dbReference type="RefSeq" id="WP_107282189.1">
    <property type="nucleotide sequence ID" value="NZ_PYMC01000002.1"/>
</dbReference>
<sequence length="173" mass="19480">MNYNNAHDGSINVLGNFPYVGQKTKQFTLVKDDFDIITHSDLYGKKCILFSFLSVDMPVCAESVREFNRLAYRMEDIEVICISVDTPFTLSRFCKREGLDYITTASCFSASEFSLDFGVKIDNPIFSGFTARAVICLNERGLIIHSQIVEDINQLPDFESVISALRTSNDECA</sequence>
<dbReference type="GO" id="GO:0004601">
    <property type="term" value="F:peroxidase activity"/>
    <property type="evidence" value="ECO:0007669"/>
    <property type="project" value="UniProtKB-KW"/>
</dbReference>
<dbReference type="PANTHER" id="PTHR43110:SF1">
    <property type="entry name" value="THIOL PEROXIDASE"/>
    <property type="match status" value="1"/>
</dbReference>
<dbReference type="Pfam" id="PF08534">
    <property type="entry name" value="Redoxin"/>
    <property type="match status" value="1"/>
</dbReference>
<organism evidence="4 5">
    <name type="scientific">Photobacterium lipolyticum</name>
    <dbReference type="NCBI Taxonomy" id="266810"/>
    <lineage>
        <taxon>Bacteria</taxon>
        <taxon>Pseudomonadati</taxon>
        <taxon>Pseudomonadota</taxon>
        <taxon>Gammaproteobacteria</taxon>
        <taxon>Vibrionales</taxon>
        <taxon>Vibrionaceae</taxon>
        <taxon>Photobacterium</taxon>
    </lineage>
</organism>
<keyword evidence="4" id="KW-0560">Oxidoreductase</keyword>
<dbReference type="InterPro" id="IPR013740">
    <property type="entry name" value="Redoxin"/>
</dbReference>
<evidence type="ECO:0000313" key="4">
    <source>
        <dbReference type="EMBL" id="PSW06826.1"/>
    </source>
</evidence>
<keyword evidence="4" id="KW-0575">Peroxidase</keyword>
<reference evidence="4 5" key="1">
    <citation type="submission" date="2018-03" db="EMBL/GenBank/DDBJ databases">
        <title>Whole genome sequencing of Histamine producing bacteria.</title>
        <authorList>
            <person name="Butler K."/>
        </authorList>
    </citation>
    <scope>NUCLEOTIDE SEQUENCE [LARGE SCALE GENOMIC DNA]</scope>
    <source>
        <strain evidence="4 5">DSM 16190</strain>
    </source>
</reference>
<proteinExistence type="predicted"/>
<dbReference type="InterPro" id="IPR036249">
    <property type="entry name" value="Thioredoxin-like_sf"/>
</dbReference>
<dbReference type="EMBL" id="PYMC01000002">
    <property type="protein sequence ID" value="PSW06826.1"/>
    <property type="molecule type" value="Genomic_DNA"/>
</dbReference>
<keyword evidence="1" id="KW-1015">Disulfide bond</keyword>
<gene>
    <name evidence="4" type="ORF">C9I89_04720</name>
</gene>
<name>A0A2T3N379_9GAMM</name>
<evidence type="ECO:0000256" key="2">
    <source>
        <dbReference type="ARBA" id="ARBA00023284"/>
    </source>
</evidence>
<dbReference type="OrthoDB" id="9781543at2"/>
<keyword evidence="5" id="KW-1185">Reference proteome</keyword>
<feature type="domain" description="Redoxin" evidence="3">
    <location>
        <begin position="20"/>
        <end position="162"/>
    </location>
</feature>
<dbReference type="PANTHER" id="PTHR43110">
    <property type="entry name" value="THIOL PEROXIDASE"/>
    <property type="match status" value="1"/>
</dbReference>
<evidence type="ECO:0000259" key="3">
    <source>
        <dbReference type="Pfam" id="PF08534"/>
    </source>
</evidence>
<evidence type="ECO:0000313" key="5">
    <source>
        <dbReference type="Proteomes" id="UP000240904"/>
    </source>
</evidence>
<evidence type="ECO:0000256" key="1">
    <source>
        <dbReference type="ARBA" id="ARBA00023157"/>
    </source>
</evidence>
<comment type="caution">
    <text evidence="4">The sequence shown here is derived from an EMBL/GenBank/DDBJ whole genome shotgun (WGS) entry which is preliminary data.</text>
</comment>
<dbReference type="Proteomes" id="UP000240904">
    <property type="component" value="Unassembled WGS sequence"/>
</dbReference>
<dbReference type="InterPro" id="IPR050455">
    <property type="entry name" value="Tpx_Peroxidase_subfamily"/>
</dbReference>
<protein>
    <submittedName>
        <fullName evidence="4">Thiol peroxidase</fullName>
    </submittedName>
</protein>
<dbReference type="AlphaFoldDB" id="A0A2T3N379"/>